<keyword evidence="3" id="KW-1185">Reference proteome</keyword>
<protein>
    <submittedName>
        <fullName evidence="2">Uncharacterized protein</fullName>
    </submittedName>
</protein>
<evidence type="ECO:0000256" key="1">
    <source>
        <dbReference type="SAM" id="SignalP"/>
    </source>
</evidence>
<gene>
    <name evidence="2" type="ORF">H9L05_11265</name>
</gene>
<feature type="signal peptide" evidence="1">
    <location>
        <begin position="1"/>
        <end position="25"/>
    </location>
</feature>
<keyword evidence="1" id="KW-0732">Signal</keyword>
<organism evidence="2 3">
    <name type="scientific">Hymenobacter qilianensis</name>
    <dbReference type="NCBI Taxonomy" id="1385715"/>
    <lineage>
        <taxon>Bacteria</taxon>
        <taxon>Pseudomonadati</taxon>
        <taxon>Bacteroidota</taxon>
        <taxon>Cytophagia</taxon>
        <taxon>Cytophagales</taxon>
        <taxon>Hymenobacteraceae</taxon>
        <taxon>Hymenobacter</taxon>
    </lineage>
</organism>
<evidence type="ECO:0000313" key="3">
    <source>
        <dbReference type="Proteomes" id="UP000516093"/>
    </source>
</evidence>
<reference evidence="2 3" key="1">
    <citation type="submission" date="2020-08" db="EMBL/GenBank/DDBJ databases">
        <title>Genome sequence of Hymenobacter qilianensis JCM 19763T.</title>
        <authorList>
            <person name="Hyun D.-W."/>
            <person name="Bae J.-W."/>
        </authorList>
    </citation>
    <scope>NUCLEOTIDE SEQUENCE [LARGE SCALE GENOMIC DNA]</scope>
    <source>
        <strain evidence="2 3">JCM 19763</strain>
    </source>
</reference>
<sequence>MIKRKLTGLLSGASMVVGLLHSAQAQQLPTAPFKGSNIIWASSSMPTDSVLSQLSQHLLQRGFILDTLDRNKGLLTTKVVLPATSRAGEMKIRAAKTGTDWKLIGTYVIPAYGSGVAYPAEFIGAEMMPAKSAFRIVEEAARVVPCCDLRYEKAKVKFGAFTKMEDALKVVW</sequence>
<dbReference type="EMBL" id="CP060784">
    <property type="protein sequence ID" value="QNP50769.1"/>
    <property type="molecule type" value="Genomic_DNA"/>
</dbReference>
<accession>A0A7H0GR53</accession>
<feature type="chain" id="PRO_5028831500" evidence="1">
    <location>
        <begin position="26"/>
        <end position="172"/>
    </location>
</feature>
<dbReference type="KEGG" id="hqi:H9L05_11265"/>
<dbReference type="RefSeq" id="WP_187731086.1">
    <property type="nucleotide sequence ID" value="NZ_CP060784.1"/>
</dbReference>
<dbReference type="Proteomes" id="UP000516093">
    <property type="component" value="Chromosome"/>
</dbReference>
<evidence type="ECO:0000313" key="2">
    <source>
        <dbReference type="EMBL" id="QNP50769.1"/>
    </source>
</evidence>
<name>A0A7H0GR53_9BACT</name>
<dbReference type="AlphaFoldDB" id="A0A7H0GR53"/>
<proteinExistence type="predicted"/>